<protein>
    <submittedName>
        <fullName evidence="1">Uncharacterized protein</fullName>
    </submittedName>
</protein>
<gene>
    <name evidence="1" type="ORF">VNE69_03131</name>
</gene>
<keyword evidence="2" id="KW-1185">Reference proteome</keyword>
<organism evidence="1 2">
    <name type="scientific">Vairimorpha necatrix</name>
    <dbReference type="NCBI Taxonomy" id="6039"/>
    <lineage>
        <taxon>Eukaryota</taxon>
        <taxon>Fungi</taxon>
        <taxon>Fungi incertae sedis</taxon>
        <taxon>Microsporidia</taxon>
        <taxon>Nosematidae</taxon>
        <taxon>Vairimorpha</taxon>
    </lineage>
</organism>
<evidence type="ECO:0000313" key="1">
    <source>
        <dbReference type="EMBL" id="WUR02912.1"/>
    </source>
</evidence>
<dbReference type="KEGG" id="vnx:VNE69_03131"/>
<dbReference type="RefSeq" id="XP_065329057.1">
    <property type="nucleotide sequence ID" value="XM_065472985.1"/>
</dbReference>
<proteinExistence type="predicted"/>
<reference evidence="1" key="1">
    <citation type="journal article" date="2024" name="BMC Genomics">
        <title>Functional annotation of a divergent genome using sequence and structure-based similarity.</title>
        <authorList>
            <person name="Svedberg D."/>
            <person name="Winiger R.R."/>
            <person name="Berg A."/>
            <person name="Sharma H."/>
            <person name="Tellgren-Roth C."/>
            <person name="Debrunner-Vossbrinck B.A."/>
            <person name="Vossbrinck C.R."/>
            <person name="Barandun J."/>
        </authorList>
    </citation>
    <scope>NUCLEOTIDE SEQUENCE</scope>
    <source>
        <strain evidence="1">Illinois isolate</strain>
    </source>
</reference>
<sequence length="91" mass="10977">MFKIRNDLKIQNDLKILDIFELQGESKNIHKFDGKFNRQKIELEFDTFILKGKKINKKISILEKEDDQLKIISKEVNYYIFDKPPKYKVLN</sequence>
<accession>A0AAX4JAJ6</accession>
<dbReference type="AlphaFoldDB" id="A0AAX4JAJ6"/>
<evidence type="ECO:0000313" key="2">
    <source>
        <dbReference type="Proteomes" id="UP001334084"/>
    </source>
</evidence>
<dbReference type="GeneID" id="90540727"/>
<name>A0AAX4JAJ6_9MICR</name>
<dbReference type="Proteomes" id="UP001334084">
    <property type="component" value="Chromosome 3"/>
</dbReference>
<dbReference type="EMBL" id="CP142728">
    <property type="protein sequence ID" value="WUR02912.1"/>
    <property type="molecule type" value="Genomic_DNA"/>
</dbReference>